<dbReference type="SMART" id="SM00100">
    <property type="entry name" value="cNMP"/>
    <property type="match status" value="1"/>
</dbReference>
<dbReference type="InterPro" id="IPR018490">
    <property type="entry name" value="cNMP-bd_dom_sf"/>
</dbReference>
<dbReference type="EMBL" id="CP134537">
    <property type="protein sequence ID" value="WNH10193.1"/>
    <property type="molecule type" value="Genomic_DNA"/>
</dbReference>
<evidence type="ECO:0000313" key="3">
    <source>
        <dbReference type="Proteomes" id="UP001302806"/>
    </source>
</evidence>
<evidence type="ECO:0000313" key="2">
    <source>
        <dbReference type="EMBL" id="WNH10193.1"/>
    </source>
</evidence>
<gene>
    <name evidence="2" type="ORF">RHP51_05790</name>
</gene>
<protein>
    <submittedName>
        <fullName evidence="2">Crp/Fnr family transcriptional regulator</fullName>
    </submittedName>
</protein>
<dbReference type="SUPFAM" id="SSF51206">
    <property type="entry name" value="cAMP-binding domain-like"/>
    <property type="match status" value="1"/>
</dbReference>
<name>A0ABY9XWT6_9FLAO</name>
<dbReference type="Pfam" id="PF00027">
    <property type="entry name" value="cNMP_binding"/>
    <property type="match status" value="1"/>
</dbReference>
<dbReference type="Gene3D" id="2.60.120.10">
    <property type="entry name" value="Jelly Rolls"/>
    <property type="match status" value="1"/>
</dbReference>
<dbReference type="Proteomes" id="UP001302806">
    <property type="component" value="Chromosome"/>
</dbReference>
<feature type="domain" description="Cyclic nucleotide-binding" evidence="1">
    <location>
        <begin position="10"/>
        <end position="113"/>
    </location>
</feature>
<dbReference type="InterPro" id="IPR000595">
    <property type="entry name" value="cNMP-bd_dom"/>
</dbReference>
<dbReference type="PROSITE" id="PS50042">
    <property type="entry name" value="CNMP_BINDING_3"/>
    <property type="match status" value="1"/>
</dbReference>
<dbReference type="InterPro" id="IPR014710">
    <property type="entry name" value="RmlC-like_jellyroll"/>
</dbReference>
<evidence type="ECO:0000259" key="1">
    <source>
        <dbReference type="PROSITE" id="PS50042"/>
    </source>
</evidence>
<dbReference type="CDD" id="cd00038">
    <property type="entry name" value="CAP_ED"/>
    <property type="match status" value="1"/>
</dbReference>
<organism evidence="2 3">
    <name type="scientific">Thalassobellus suaedae</name>
    <dbReference type="NCBI Taxonomy" id="3074124"/>
    <lineage>
        <taxon>Bacteria</taxon>
        <taxon>Pseudomonadati</taxon>
        <taxon>Bacteroidota</taxon>
        <taxon>Flavobacteriia</taxon>
        <taxon>Flavobacteriales</taxon>
        <taxon>Flavobacteriaceae</taxon>
        <taxon>Thalassobellus</taxon>
    </lineage>
</organism>
<sequence>MKINFDYLNSISKISEETFEELQSISKLKRIPAGTQIIKLDEMTSKIYMLVYGVIRCYISTESGKEFNKSFYLPTSFVGSLTALREKKPSFFTFETLTDCKVYEVDYYELMKLCESNLVLKDLHNNILGMLYTQYEKRLVELISMDATKRYLELRKENPNIDELISQYHIASFLGITAVQLSRIRKKIGVVNIC</sequence>
<proteinExistence type="predicted"/>
<accession>A0ABY9XWT6</accession>
<reference evidence="2 3" key="1">
    <citation type="submission" date="2023-09" db="EMBL/GenBank/DDBJ databases">
        <title>Thalassobella suaedae gen. nov., sp. nov., a marine bacterium of the family Flavobacteriaceae isolated from a halophyte Suaeda japonica.</title>
        <authorList>
            <person name="Lee S.Y."/>
            <person name="Hwang C.Y."/>
        </authorList>
    </citation>
    <scope>NUCLEOTIDE SEQUENCE [LARGE SCALE GENOMIC DNA]</scope>
    <source>
        <strain evidence="2 3">HL-DH14</strain>
    </source>
</reference>
<dbReference type="RefSeq" id="WP_415866515.1">
    <property type="nucleotide sequence ID" value="NZ_CP134537.1"/>
</dbReference>